<evidence type="ECO:0000313" key="1">
    <source>
        <dbReference type="EMBL" id="EKX91688.1"/>
    </source>
</evidence>
<reference evidence="1 2" key="1">
    <citation type="submission" date="2012-05" db="EMBL/GenBank/DDBJ databases">
        <authorList>
            <person name="Weinstock G."/>
            <person name="Sodergren E."/>
            <person name="Lobos E.A."/>
            <person name="Fulton L."/>
            <person name="Fulton R."/>
            <person name="Courtney L."/>
            <person name="Fronick C."/>
            <person name="O'Laughlin M."/>
            <person name="Godfrey J."/>
            <person name="Wilson R.M."/>
            <person name="Miner T."/>
            <person name="Farmer C."/>
            <person name="Delehaunty K."/>
            <person name="Cordes M."/>
            <person name="Minx P."/>
            <person name="Tomlinson C."/>
            <person name="Chen J."/>
            <person name="Wollam A."/>
            <person name="Pepin K.H."/>
            <person name="Bhonagiri V."/>
            <person name="Zhang X."/>
            <person name="Suruliraj S."/>
            <person name="Warren W."/>
            <person name="Mitreva M."/>
            <person name="Mardis E.R."/>
            <person name="Wilson R.K."/>
        </authorList>
    </citation>
    <scope>NUCLEOTIDE SEQUENCE [LARGE SCALE GENOMIC DNA]</scope>
    <source>
        <strain evidence="1 2">F0235</strain>
    </source>
</reference>
<organism evidence="1 2">
    <name type="scientific">Corynebacterium durum F0235</name>
    <dbReference type="NCBI Taxonomy" id="1035195"/>
    <lineage>
        <taxon>Bacteria</taxon>
        <taxon>Bacillati</taxon>
        <taxon>Actinomycetota</taxon>
        <taxon>Actinomycetes</taxon>
        <taxon>Mycobacteriales</taxon>
        <taxon>Corynebacteriaceae</taxon>
        <taxon>Corynebacterium</taxon>
    </lineage>
</organism>
<sequence length="41" mass="4322">MSMLGEQAKTMNPTQTTTNLVALSALALAARTATDEQGQQQ</sequence>
<protein>
    <submittedName>
        <fullName evidence="1">Uncharacterized protein</fullName>
    </submittedName>
</protein>
<dbReference type="EMBL" id="AMEM01000010">
    <property type="protein sequence ID" value="EKX91688.1"/>
    <property type="molecule type" value="Genomic_DNA"/>
</dbReference>
<name>L1MK72_9CORY</name>
<dbReference type="RefSeq" id="WP_006062779.1">
    <property type="nucleotide sequence ID" value="NZ_KB290827.1"/>
</dbReference>
<accession>L1MK72</accession>
<dbReference type="AlphaFoldDB" id="L1MK72"/>
<dbReference type="PATRIC" id="fig|1035195.3.peg.480"/>
<dbReference type="HOGENOM" id="CLU_3268666_0_0_11"/>
<gene>
    <name evidence="1" type="ORF">HMPREF9997_00529</name>
</gene>
<proteinExistence type="predicted"/>
<evidence type="ECO:0000313" key="2">
    <source>
        <dbReference type="Proteomes" id="UP000010445"/>
    </source>
</evidence>
<dbReference type="Proteomes" id="UP000010445">
    <property type="component" value="Unassembled WGS sequence"/>
</dbReference>
<comment type="caution">
    <text evidence="1">The sequence shown here is derived from an EMBL/GenBank/DDBJ whole genome shotgun (WGS) entry which is preliminary data.</text>
</comment>
<keyword evidence="2" id="KW-1185">Reference proteome</keyword>
<dbReference type="STRING" id="1035195.HMPREF9997_00529"/>